<evidence type="ECO:0000313" key="2">
    <source>
        <dbReference type="Proteomes" id="UP001059041"/>
    </source>
</evidence>
<protein>
    <submittedName>
        <fullName evidence="1">Uncharacterized protein</fullName>
    </submittedName>
</protein>
<sequence length="246" mass="27598">MDTAGLLAERRRLWVGERKLRCVCGVCVLAWETLAAAGGKKPPWNPCLIDGDFHQREKTGRIDEVREMMDVSHPIPCSHFTCSWLETIKIKRPMQNLLSQVRKQKRMLKVVCACMCIPTENRPTWLVSQGTSSADQPGTSARVCLRAGLPVALPARHCHQPVIDSSDKRRGSLQILPAHVTLNACLCARGSQRTLPMHVTLTLSASYQGERRGKDAVSEMKDCLKYKMDLEHGGRVMGQIFRKNLR</sequence>
<proteinExistence type="predicted"/>
<gene>
    <name evidence="1" type="ORF">IRJ41_004697</name>
</gene>
<reference evidence="1" key="1">
    <citation type="submission" date="2021-02" db="EMBL/GenBank/DDBJ databases">
        <title>Comparative genomics reveals that relaxation of natural selection precedes convergent phenotypic evolution of cavefish.</title>
        <authorList>
            <person name="Peng Z."/>
        </authorList>
    </citation>
    <scope>NUCLEOTIDE SEQUENCE</scope>
    <source>
        <tissue evidence="1">Muscle</tissue>
    </source>
</reference>
<keyword evidence="2" id="KW-1185">Reference proteome</keyword>
<dbReference type="Proteomes" id="UP001059041">
    <property type="component" value="Linkage Group LG25"/>
</dbReference>
<accession>A0A9W7T579</accession>
<dbReference type="AlphaFoldDB" id="A0A9W7T579"/>
<name>A0A9W7T579_TRIRA</name>
<evidence type="ECO:0000313" key="1">
    <source>
        <dbReference type="EMBL" id="KAI7790932.1"/>
    </source>
</evidence>
<dbReference type="EMBL" id="JAFHDT010000025">
    <property type="protein sequence ID" value="KAI7790932.1"/>
    <property type="molecule type" value="Genomic_DNA"/>
</dbReference>
<comment type="caution">
    <text evidence="1">The sequence shown here is derived from an EMBL/GenBank/DDBJ whole genome shotgun (WGS) entry which is preliminary data.</text>
</comment>
<organism evidence="1 2">
    <name type="scientific">Triplophysa rosa</name>
    <name type="common">Cave loach</name>
    <dbReference type="NCBI Taxonomy" id="992332"/>
    <lineage>
        <taxon>Eukaryota</taxon>
        <taxon>Metazoa</taxon>
        <taxon>Chordata</taxon>
        <taxon>Craniata</taxon>
        <taxon>Vertebrata</taxon>
        <taxon>Euteleostomi</taxon>
        <taxon>Actinopterygii</taxon>
        <taxon>Neopterygii</taxon>
        <taxon>Teleostei</taxon>
        <taxon>Ostariophysi</taxon>
        <taxon>Cypriniformes</taxon>
        <taxon>Nemacheilidae</taxon>
        <taxon>Triplophysa</taxon>
    </lineage>
</organism>